<dbReference type="Gene3D" id="3.30.70.120">
    <property type="match status" value="1"/>
</dbReference>
<organism evidence="1">
    <name type="scientific">mine drainage metagenome</name>
    <dbReference type="NCBI Taxonomy" id="410659"/>
    <lineage>
        <taxon>unclassified sequences</taxon>
        <taxon>metagenomes</taxon>
        <taxon>ecological metagenomes</taxon>
    </lineage>
</organism>
<name>T0Z297_9ZZZZ</name>
<dbReference type="InterPro" id="IPR010375">
    <property type="entry name" value="CdAMP_rec"/>
</dbReference>
<accession>T0Z297</accession>
<gene>
    <name evidence="1" type="ORF">B1A_16883</name>
</gene>
<dbReference type="PANTHER" id="PTHR38456">
    <property type="entry name" value="CYCLIC DI-AMP RECEPTOR A"/>
    <property type="match status" value="1"/>
</dbReference>
<dbReference type="Pfam" id="PF06153">
    <property type="entry name" value="CdAMP_rec"/>
    <property type="match status" value="1"/>
</dbReference>
<dbReference type="InterPro" id="IPR011322">
    <property type="entry name" value="N-reg_PII-like_a/b"/>
</dbReference>
<reference evidence="1" key="1">
    <citation type="submission" date="2013-08" db="EMBL/GenBank/DDBJ databases">
        <authorList>
            <person name="Mendez C."/>
            <person name="Richter M."/>
            <person name="Ferrer M."/>
            <person name="Sanchez J."/>
        </authorList>
    </citation>
    <scope>NUCLEOTIDE SEQUENCE</scope>
</reference>
<sequence length="103" mass="11000">MKLVVAIVQDKDAGRILQELVKKDYRATRLPSTGGFLREGNTTLLVGVEEEQVEGVVDLIGELGCSREKLVTPLSAVGGPMDSYVPYPVEVTVGGATIFVLPV</sequence>
<dbReference type="AlphaFoldDB" id="T0Z297"/>
<proteinExistence type="predicted"/>
<dbReference type="SUPFAM" id="SSF54913">
    <property type="entry name" value="GlnB-like"/>
    <property type="match status" value="1"/>
</dbReference>
<dbReference type="EMBL" id="AUZX01012412">
    <property type="protein sequence ID" value="EQD39373.1"/>
    <property type="molecule type" value="Genomic_DNA"/>
</dbReference>
<evidence type="ECO:0000313" key="1">
    <source>
        <dbReference type="EMBL" id="EQD39373.1"/>
    </source>
</evidence>
<feature type="non-terminal residue" evidence="1">
    <location>
        <position position="103"/>
    </location>
</feature>
<comment type="caution">
    <text evidence="1">The sequence shown here is derived from an EMBL/GenBank/DDBJ whole genome shotgun (WGS) entry which is preliminary data.</text>
</comment>
<protein>
    <submittedName>
        <fullName evidence="1">Protein containing DUF970</fullName>
    </submittedName>
</protein>
<dbReference type="InterPro" id="IPR015867">
    <property type="entry name" value="N-reg_PII/ATP_PRibTrfase_C"/>
</dbReference>
<reference evidence="1" key="2">
    <citation type="journal article" date="2014" name="ISME J.">
        <title>Microbial stratification in low pH oxic and suboxic macroscopic growths along an acid mine drainage.</title>
        <authorList>
            <person name="Mendez-Garcia C."/>
            <person name="Mesa V."/>
            <person name="Sprenger R.R."/>
            <person name="Richter M."/>
            <person name="Diez M.S."/>
            <person name="Solano J."/>
            <person name="Bargiela R."/>
            <person name="Golyshina O.V."/>
            <person name="Manteca A."/>
            <person name="Ramos J.L."/>
            <person name="Gallego J.R."/>
            <person name="Llorente I."/>
            <person name="Martins Dos Santos V.A."/>
            <person name="Jensen O.N."/>
            <person name="Pelaez A.I."/>
            <person name="Sanchez J."/>
            <person name="Ferrer M."/>
        </authorList>
    </citation>
    <scope>NUCLEOTIDE SEQUENCE</scope>
</reference>
<dbReference type="PANTHER" id="PTHR38456:SF1">
    <property type="entry name" value="CYCLIC DI-AMP RECEPTOR A"/>
    <property type="match status" value="1"/>
</dbReference>